<sequence>MCSPGSVHPRARHGTAPYQMLRPPPSPQGLRRRRSYMGYPPLGCYAKQAWSTIAGRDAADIRNSETMLHVAAFHCAVHYFFVPLSPPLLQIGFSDRFGQTLLYRLFCWACRAGTPI</sequence>
<evidence type="ECO:0000256" key="1">
    <source>
        <dbReference type="SAM" id="MobiDB-lite"/>
    </source>
</evidence>
<organism evidence="2 3">
    <name type="scientific">Pichia membranifaciens NRRL Y-2026</name>
    <dbReference type="NCBI Taxonomy" id="763406"/>
    <lineage>
        <taxon>Eukaryota</taxon>
        <taxon>Fungi</taxon>
        <taxon>Dikarya</taxon>
        <taxon>Ascomycota</taxon>
        <taxon>Saccharomycotina</taxon>
        <taxon>Pichiomycetes</taxon>
        <taxon>Pichiales</taxon>
        <taxon>Pichiaceae</taxon>
        <taxon>Pichia</taxon>
    </lineage>
</organism>
<evidence type="ECO:0000313" key="2">
    <source>
        <dbReference type="EMBL" id="ODQ48738.1"/>
    </source>
</evidence>
<gene>
    <name evidence="2" type="ORF">PICMEDRAFT_86459</name>
</gene>
<keyword evidence="3" id="KW-1185">Reference proteome</keyword>
<protein>
    <submittedName>
        <fullName evidence="2">Uncharacterized protein</fullName>
    </submittedName>
</protein>
<dbReference type="Proteomes" id="UP000094455">
    <property type="component" value="Unassembled WGS sequence"/>
</dbReference>
<proteinExistence type="predicted"/>
<dbReference type="RefSeq" id="XP_019019851.1">
    <property type="nucleotide sequence ID" value="XM_019165020.1"/>
</dbReference>
<evidence type="ECO:0000313" key="3">
    <source>
        <dbReference type="Proteomes" id="UP000094455"/>
    </source>
</evidence>
<name>A0A1E3NST6_9ASCO</name>
<reference evidence="2 3" key="1">
    <citation type="journal article" date="2016" name="Proc. Natl. Acad. Sci. U.S.A.">
        <title>Comparative genomics of biotechnologically important yeasts.</title>
        <authorList>
            <person name="Riley R."/>
            <person name="Haridas S."/>
            <person name="Wolfe K.H."/>
            <person name="Lopes M.R."/>
            <person name="Hittinger C.T."/>
            <person name="Goeker M."/>
            <person name="Salamov A.A."/>
            <person name="Wisecaver J.H."/>
            <person name="Long T.M."/>
            <person name="Calvey C.H."/>
            <person name="Aerts A.L."/>
            <person name="Barry K.W."/>
            <person name="Choi C."/>
            <person name="Clum A."/>
            <person name="Coughlan A.Y."/>
            <person name="Deshpande S."/>
            <person name="Douglass A.P."/>
            <person name="Hanson S.J."/>
            <person name="Klenk H.-P."/>
            <person name="LaButti K.M."/>
            <person name="Lapidus A."/>
            <person name="Lindquist E.A."/>
            <person name="Lipzen A.M."/>
            <person name="Meier-Kolthoff J.P."/>
            <person name="Ohm R.A."/>
            <person name="Otillar R.P."/>
            <person name="Pangilinan J.L."/>
            <person name="Peng Y."/>
            <person name="Rokas A."/>
            <person name="Rosa C.A."/>
            <person name="Scheuner C."/>
            <person name="Sibirny A.A."/>
            <person name="Slot J.C."/>
            <person name="Stielow J.B."/>
            <person name="Sun H."/>
            <person name="Kurtzman C.P."/>
            <person name="Blackwell M."/>
            <person name="Grigoriev I.V."/>
            <person name="Jeffries T.W."/>
        </authorList>
    </citation>
    <scope>NUCLEOTIDE SEQUENCE [LARGE SCALE GENOMIC DNA]</scope>
    <source>
        <strain evidence="2 3">NRRL Y-2026</strain>
    </source>
</reference>
<dbReference type="EMBL" id="KV454001">
    <property type="protein sequence ID" value="ODQ48738.1"/>
    <property type="molecule type" value="Genomic_DNA"/>
</dbReference>
<dbReference type="GeneID" id="30181707"/>
<accession>A0A1E3NST6</accession>
<dbReference type="AlphaFoldDB" id="A0A1E3NST6"/>
<feature type="region of interest" description="Disordered" evidence="1">
    <location>
        <begin position="1"/>
        <end position="35"/>
    </location>
</feature>